<dbReference type="InterPro" id="IPR006668">
    <property type="entry name" value="Mg_transptr_MgtE_intracell_dom"/>
</dbReference>
<protein>
    <recommendedName>
        <fullName evidence="3">Magnesium transporter MgtE intracellular domain-containing protein</fullName>
    </recommendedName>
</protein>
<name>A0A0A2TXJ3_9BACI</name>
<dbReference type="SUPFAM" id="SSF158791">
    <property type="entry name" value="MgtE N-terminal domain-like"/>
    <property type="match status" value="1"/>
</dbReference>
<dbReference type="Pfam" id="PF03448">
    <property type="entry name" value="MgtE_N"/>
    <property type="match status" value="1"/>
</dbReference>
<dbReference type="STRING" id="1385514.N782_18995"/>
<dbReference type="EMBL" id="AVBF01000006">
    <property type="protein sequence ID" value="KGP73990.1"/>
    <property type="molecule type" value="Genomic_DNA"/>
</dbReference>
<proteinExistence type="predicted"/>
<organism evidence="4 5">
    <name type="scientific">Pontibacillus yanchengensis Y32</name>
    <dbReference type="NCBI Taxonomy" id="1385514"/>
    <lineage>
        <taxon>Bacteria</taxon>
        <taxon>Bacillati</taxon>
        <taxon>Bacillota</taxon>
        <taxon>Bacilli</taxon>
        <taxon>Bacillales</taxon>
        <taxon>Bacillaceae</taxon>
        <taxon>Pontibacillus</taxon>
    </lineage>
</organism>
<keyword evidence="2" id="KW-0812">Transmembrane</keyword>
<dbReference type="OrthoDB" id="1724615at2"/>
<feature type="coiled-coil region" evidence="1">
    <location>
        <begin position="77"/>
        <end position="125"/>
    </location>
</feature>
<evidence type="ECO:0000313" key="5">
    <source>
        <dbReference type="Proteomes" id="UP000030147"/>
    </source>
</evidence>
<feature type="domain" description="Magnesium transporter MgtE intracellular" evidence="3">
    <location>
        <begin position="126"/>
        <end position="191"/>
    </location>
</feature>
<evidence type="ECO:0000259" key="3">
    <source>
        <dbReference type="Pfam" id="PF03448"/>
    </source>
</evidence>
<evidence type="ECO:0000256" key="2">
    <source>
        <dbReference type="SAM" id="Phobius"/>
    </source>
</evidence>
<keyword evidence="2" id="KW-0472">Membrane</keyword>
<dbReference type="RefSeq" id="WP_036816373.1">
    <property type="nucleotide sequence ID" value="NZ_AVBF01000006.1"/>
</dbReference>
<feature type="transmembrane region" description="Helical" evidence="2">
    <location>
        <begin position="20"/>
        <end position="47"/>
    </location>
</feature>
<dbReference type="eggNOG" id="COG3334">
    <property type="taxonomic scope" value="Bacteria"/>
</dbReference>
<sequence length="197" mass="22017">MAQQEYNQVETKKTNKFQWFVFVILIPLLFAITFALIVMTIGGVNVFQKVQEYGGKIPVISSMVSSEQTQEKQEPQSAELQATVQDQKAQIQQLQGTITQKDQTIEELNQQIEELTNQLNEKSKSDKQRAEIMKNMSSSFKEMDAEKAAPIIAQLDQSTAVSILQEIPDEERGNIFANMSPEQAASFTNALVNSGAP</sequence>
<reference evidence="4 5" key="1">
    <citation type="journal article" date="2015" name="Stand. Genomic Sci.">
        <title>High quality draft genome sequence of the moderately halophilic bacterium Pontibacillus yanchengensis Y32(T) and comparison among Pontibacillus genomes.</title>
        <authorList>
            <person name="Huang J."/>
            <person name="Qiao Z.X."/>
            <person name="Tang J.W."/>
            <person name="Wang G."/>
        </authorList>
    </citation>
    <scope>NUCLEOTIDE SEQUENCE [LARGE SCALE GENOMIC DNA]</scope>
    <source>
        <strain evidence="4 5">Y32</strain>
    </source>
</reference>
<keyword evidence="1" id="KW-0175">Coiled coil</keyword>
<keyword evidence="2" id="KW-1133">Transmembrane helix</keyword>
<evidence type="ECO:0000256" key="1">
    <source>
        <dbReference type="SAM" id="Coils"/>
    </source>
</evidence>
<evidence type="ECO:0000313" key="4">
    <source>
        <dbReference type="EMBL" id="KGP73990.1"/>
    </source>
</evidence>
<comment type="caution">
    <text evidence="4">The sequence shown here is derived from an EMBL/GenBank/DDBJ whole genome shotgun (WGS) entry which is preliminary data.</text>
</comment>
<keyword evidence="5" id="KW-1185">Reference proteome</keyword>
<accession>A0A0A2TXJ3</accession>
<gene>
    <name evidence="4" type="ORF">N782_18995</name>
</gene>
<dbReference type="AlphaFoldDB" id="A0A0A2TXJ3"/>
<dbReference type="Proteomes" id="UP000030147">
    <property type="component" value="Unassembled WGS sequence"/>
</dbReference>